<feature type="transmembrane region" description="Helical" evidence="10">
    <location>
        <begin position="360"/>
        <end position="380"/>
    </location>
</feature>
<feature type="transmembrane region" description="Helical" evidence="10">
    <location>
        <begin position="387"/>
        <end position="411"/>
    </location>
</feature>
<organism evidence="11 12">
    <name type="scientific">Endozoicomonas euniceicola</name>
    <dbReference type="NCBI Taxonomy" id="1234143"/>
    <lineage>
        <taxon>Bacteria</taxon>
        <taxon>Pseudomonadati</taxon>
        <taxon>Pseudomonadota</taxon>
        <taxon>Gammaproteobacteria</taxon>
        <taxon>Oceanospirillales</taxon>
        <taxon>Endozoicomonadaceae</taxon>
        <taxon>Endozoicomonas</taxon>
    </lineage>
</organism>
<evidence type="ECO:0000313" key="11">
    <source>
        <dbReference type="EMBL" id="UYM17214.1"/>
    </source>
</evidence>
<feature type="transmembrane region" description="Helical" evidence="10">
    <location>
        <begin position="101"/>
        <end position="125"/>
    </location>
</feature>
<feature type="transmembrane region" description="Helical" evidence="10">
    <location>
        <begin position="54"/>
        <end position="81"/>
    </location>
</feature>
<keyword evidence="8 10" id="KW-0472">Membrane</keyword>
<comment type="similarity">
    <text evidence="2">Belongs to the multi antimicrobial extrusion (MATE) (TC 2.A.66.1) family. MepA subfamily.</text>
</comment>
<dbReference type="RefSeq" id="WP_262599715.1">
    <property type="nucleotide sequence ID" value="NZ_CP103300.1"/>
</dbReference>
<evidence type="ECO:0000256" key="3">
    <source>
        <dbReference type="ARBA" id="ARBA00022106"/>
    </source>
</evidence>
<dbReference type="NCBIfam" id="TIGR00797">
    <property type="entry name" value="matE"/>
    <property type="match status" value="1"/>
</dbReference>
<dbReference type="CDD" id="cd13143">
    <property type="entry name" value="MATE_MepA_like"/>
    <property type="match status" value="1"/>
</dbReference>
<evidence type="ECO:0000256" key="10">
    <source>
        <dbReference type="SAM" id="Phobius"/>
    </source>
</evidence>
<proteinExistence type="inferred from homology"/>
<dbReference type="InterPro" id="IPR002528">
    <property type="entry name" value="MATE_fam"/>
</dbReference>
<dbReference type="Proteomes" id="UP001163255">
    <property type="component" value="Chromosome"/>
</dbReference>
<evidence type="ECO:0000256" key="5">
    <source>
        <dbReference type="ARBA" id="ARBA00022475"/>
    </source>
</evidence>
<evidence type="ECO:0000256" key="1">
    <source>
        <dbReference type="ARBA" id="ARBA00004429"/>
    </source>
</evidence>
<evidence type="ECO:0000256" key="9">
    <source>
        <dbReference type="ARBA" id="ARBA00023251"/>
    </source>
</evidence>
<dbReference type="InterPro" id="IPR048279">
    <property type="entry name" value="MdtK-like"/>
</dbReference>
<dbReference type="InterPro" id="IPR051327">
    <property type="entry name" value="MATE_MepA_subfamily"/>
</dbReference>
<evidence type="ECO:0000313" key="12">
    <source>
        <dbReference type="Proteomes" id="UP001163255"/>
    </source>
</evidence>
<reference evidence="11" key="1">
    <citation type="submission" date="2022-10" db="EMBL/GenBank/DDBJ databases">
        <title>Completed Genome Sequence of two octocoral isolated bacterium, Endozoicomonas euniceicola EF212T and Endozoicomonas gorgoniicola PS125T.</title>
        <authorList>
            <person name="Chiou Y.-J."/>
            <person name="Chen Y.-H."/>
        </authorList>
    </citation>
    <scope>NUCLEOTIDE SEQUENCE</scope>
    <source>
        <strain evidence="11">EF212</strain>
    </source>
</reference>
<feature type="transmembrane region" description="Helical" evidence="10">
    <location>
        <begin position="417"/>
        <end position="436"/>
    </location>
</feature>
<keyword evidence="6 10" id="KW-0812">Transmembrane</keyword>
<evidence type="ECO:0000256" key="4">
    <source>
        <dbReference type="ARBA" id="ARBA00022448"/>
    </source>
</evidence>
<sequence>MSSTVVNLGTDSVSACFRHYLLPAIMGMIVKSVYVIADLIFIGQSEGSAGLAAINIAIPYFTFMFAVAMAIGVGGSALMAIRFGEGRKEEGLKMFQQAFSLTAIIMALLTIFTLLNLNSIAFLFGANEELLPLVSDYLGTLTMFAVPYGVGWAMSSFVRNDGNPKLVMMAMMGSACTNVFLDWLFLFPFGWGMKGAALATGLAQLVALGTLLLHFRRPNRELQLKLVLPEWDSVKLLFRNGVPTFVMESAVGIVIMVSNWVMLDLGGNLFVSVFTIAVNCTWSVILLIYGVGQAAQPIISFNHGAGFSHRVQEIIKRGFGLATVIAFALSLAVMILAEPIVGLFVDKPPIELLSLGAHALRLYALAFVPLAVSLMTVTLYQSVAKAAYSTLISLSRALALPLAGLFLLPALFSTDAIWYNLIMAEMITAVISVYCLKRFWSKLCGNAAESSVILST</sequence>
<feature type="transmembrane region" description="Helical" evidence="10">
    <location>
        <begin position="195"/>
        <end position="215"/>
    </location>
</feature>
<keyword evidence="5" id="KW-1003">Cell membrane</keyword>
<evidence type="ECO:0000256" key="7">
    <source>
        <dbReference type="ARBA" id="ARBA00022989"/>
    </source>
</evidence>
<keyword evidence="7 10" id="KW-1133">Transmembrane helix</keyword>
<dbReference type="PANTHER" id="PTHR43823:SF3">
    <property type="entry name" value="MULTIDRUG EXPORT PROTEIN MEPA"/>
    <property type="match status" value="1"/>
</dbReference>
<keyword evidence="12" id="KW-1185">Reference proteome</keyword>
<feature type="transmembrane region" description="Helical" evidence="10">
    <location>
        <begin position="269"/>
        <end position="291"/>
    </location>
</feature>
<dbReference type="EMBL" id="CP103300">
    <property type="protein sequence ID" value="UYM17214.1"/>
    <property type="molecule type" value="Genomic_DNA"/>
</dbReference>
<dbReference type="PANTHER" id="PTHR43823">
    <property type="entry name" value="SPORULATION PROTEIN YKVU"/>
    <property type="match status" value="1"/>
</dbReference>
<comment type="subcellular location">
    <subcellularLocation>
        <location evidence="1">Cell inner membrane</location>
        <topology evidence="1">Multi-pass membrane protein</topology>
    </subcellularLocation>
</comment>
<dbReference type="InterPro" id="IPR045070">
    <property type="entry name" value="MATE_MepA-like"/>
</dbReference>
<feature type="transmembrane region" description="Helical" evidence="10">
    <location>
        <begin position="166"/>
        <end position="189"/>
    </location>
</feature>
<feature type="transmembrane region" description="Helical" evidence="10">
    <location>
        <begin position="319"/>
        <end position="340"/>
    </location>
</feature>
<evidence type="ECO:0000256" key="8">
    <source>
        <dbReference type="ARBA" id="ARBA00023136"/>
    </source>
</evidence>
<feature type="transmembrane region" description="Helical" evidence="10">
    <location>
        <begin position="137"/>
        <end position="154"/>
    </location>
</feature>
<name>A0ABY6GXV2_9GAMM</name>
<evidence type="ECO:0000256" key="2">
    <source>
        <dbReference type="ARBA" id="ARBA00008417"/>
    </source>
</evidence>
<dbReference type="Pfam" id="PF01554">
    <property type="entry name" value="MatE"/>
    <property type="match status" value="2"/>
</dbReference>
<feature type="transmembrane region" description="Helical" evidence="10">
    <location>
        <begin position="236"/>
        <end position="257"/>
    </location>
</feature>
<accession>A0ABY6GXV2</accession>
<feature type="transmembrane region" description="Helical" evidence="10">
    <location>
        <begin position="20"/>
        <end position="42"/>
    </location>
</feature>
<protein>
    <recommendedName>
        <fullName evidence="3">Multidrug export protein MepA</fullName>
    </recommendedName>
</protein>
<dbReference type="PIRSF" id="PIRSF006603">
    <property type="entry name" value="DinF"/>
    <property type="match status" value="1"/>
</dbReference>
<keyword evidence="4" id="KW-0813">Transport</keyword>
<keyword evidence="9" id="KW-0046">Antibiotic resistance</keyword>
<gene>
    <name evidence="11" type="ORF">NX720_04625</name>
</gene>
<evidence type="ECO:0000256" key="6">
    <source>
        <dbReference type="ARBA" id="ARBA00022692"/>
    </source>
</evidence>